<proteinExistence type="predicted"/>
<organism evidence="1 2">
    <name type="scientific">Ditylenchus dipsaci</name>
    <dbReference type="NCBI Taxonomy" id="166011"/>
    <lineage>
        <taxon>Eukaryota</taxon>
        <taxon>Metazoa</taxon>
        <taxon>Ecdysozoa</taxon>
        <taxon>Nematoda</taxon>
        <taxon>Chromadorea</taxon>
        <taxon>Rhabditida</taxon>
        <taxon>Tylenchina</taxon>
        <taxon>Tylenchomorpha</taxon>
        <taxon>Sphaerularioidea</taxon>
        <taxon>Anguinidae</taxon>
        <taxon>Anguininae</taxon>
        <taxon>Ditylenchus</taxon>
    </lineage>
</organism>
<sequence>MLIVYQQVNTLISPLLQDSYDESGEYNALDLVSYNLKKPQQSRKFLTVEEAKIIAKEAAPLVALKLQKSTESQPDSSTTGHISALKSTEENVAEEAVSFVSNSDAELDVESECSSTDTIQDVDGACSSNQSAEQGSNQLENAFNESTSAPLANSTTENHVFDKNDGNDREVIKISLLANKNGFRDIFLIESRKKTAILLKNINNLVEKCVQRLENEFLPFYENFVINQCEWSKPRGIYKEFSERVKNRPQRNSNDRPENRVIKFSIVKTNRKGPDSLNLEIHESFPMVVTDKDVNHEISVPASALPTLVQELRVALQEIRSERSSQGIVESRSMFPDISAADDTKLKAALYLTCVERETKRFIRISEAANSRRFVMLSIPVVIECIYNLNMCSSYYDNLESKEFSTCGDITFLMTRNVQCKESQGLFTVDLCVNQGEYLISIRDWQKRNHISVSANLIGSFVNALKSMAHGPGVCWKCSTLKNHQILHQCDTLSPPRQDTNNNIPKFIEHSADNHQGDSELNIYRPKDRFRAKANGRRSDQSEIANFPYNSCVGNFRTGN</sequence>
<keyword evidence="1" id="KW-1185">Reference proteome</keyword>
<protein>
    <submittedName>
        <fullName evidence="2">Uncharacterized protein</fullName>
    </submittedName>
</protein>
<dbReference type="Gene3D" id="3.30.2450.30">
    <property type="match status" value="1"/>
</dbReference>
<reference evidence="2" key="1">
    <citation type="submission" date="2022-11" db="UniProtKB">
        <authorList>
            <consortium name="WormBaseParasite"/>
        </authorList>
    </citation>
    <scope>IDENTIFICATION</scope>
</reference>
<evidence type="ECO:0000313" key="1">
    <source>
        <dbReference type="Proteomes" id="UP000887574"/>
    </source>
</evidence>
<name>A0A915D3B9_9BILA</name>
<dbReference type="WBParaSite" id="jg15405">
    <property type="protein sequence ID" value="jg15405"/>
    <property type="gene ID" value="jg15405"/>
</dbReference>
<evidence type="ECO:0000313" key="2">
    <source>
        <dbReference type="WBParaSite" id="jg15405"/>
    </source>
</evidence>
<dbReference type="AlphaFoldDB" id="A0A915D3B9"/>
<dbReference type="Proteomes" id="UP000887574">
    <property type="component" value="Unplaced"/>
</dbReference>
<accession>A0A915D3B9</accession>